<proteinExistence type="predicted"/>
<protein>
    <recommendedName>
        <fullName evidence="2">DUF7704 domain-containing protein</fullName>
    </recommendedName>
</protein>
<feature type="transmembrane region" description="Helical" evidence="1">
    <location>
        <begin position="137"/>
        <end position="161"/>
    </location>
</feature>
<gene>
    <name evidence="3" type="ORF">FH972_024132</name>
</gene>
<keyword evidence="1" id="KW-0812">Transmembrane</keyword>
<keyword evidence="1" id="KW-1133">Transmembrane helix</keyword>
<dbReference type="OrthoDB" id="2937326at2759"/>
<dbReference type="AlphaFoldDB" id="A0A5N6KX63"/>
<evidence type="ECO:0000313" key="3">
    <source>
        <dbReference type="EMBL" id="KAB8356550.1"/>
    </source>
</evidence>
<dbReference type="Proteomes" id="UP000327013">
    <property type="component" value="Unassembled WGS sequence"/>
</dbReference>
<dbReference type="Pfam" id="PF24803">
    <property type="entry name" value="DUF7704"/>
    <property type="match status" value="1"/>
</dbReference>
<comment type="caution">
    <text evidence="3">The sequence shown here is derived from an EMBL/GenBank/DDBJ whole genome shotgun (WGS) entry which is preliminary data.</text>
</comment>
<feature type="transmembrane region" description="Helical" evidence="1">
    <location>
        <begin position="105"/>
        <end position="125"/>
    </location>
</feature>
<name>A0A5N6KX63_9ROSI</name>
<evidence type="ECO:0000259" key="2">
    <source>
        <dbReference type="Pfam" id="PF24803"/>
    </source>
</evidence>
<evidence type="ECO:0000256" key="1">
    <source>
        <dbReference type="SAM" id="Phobius"/>
    </source>
</evidence>
<dbReference type="InterPro" id="IPR056121">
    <property type="entry name" value="DUF7704"/>
</dbReference>
<keyword evidence="4" id="KW-1185">Reference proteome</keyword>
<dbReference type="EMBL" id="VIBQ01000016">
    <property type="protein sequence ID" value="KAB8356550.1"/>
    <property type="molecule type" value="Genomic_DNA"/>
</dbReference>
<sequence length="174" mass="19297">MLTSQYSHFSYLNGFRSVLHAVIDFKFQKASVVACDHGGDLSSYSTPCLHCPRAHQPLDAEPPHPLFPTEHVMAMQMGNLYLLACMIGLAVLYTTTEARVAHAYIWALWIADIGHVGVTAWAMGWRQVTDIAGYNSMAWGNIGATVFLFATRTAYLIGLLGQDRLPVNQRKKGR</sequence>
<keyword evidence="1" id="KW-0472">Membrane</keyword>
<organism evidence="3 4">
    <name type="scientific">Carpinus fangiana</name>
    <dbReference type="NCBI Taxonomy" id="176857"/>
    <lineage>
        <taxon>Eukaryota</taxon>
        <taxon>Viridiplantae</taxon>
        <taxon>Streptophyta</taxon>
        <taxon>Embryophyta</taxon>
        <taxon>Tracheophyta</taxon>
        <taxon>Spermatophyta</taxon>
        <taxon>Magnoliopsida</taxon>
        <taxon>eudicotyledons</taxon>
        <taxon>Gunneridae</taxon>
        <taxon>Pentapetalae</taxon>
        <taxon>rosids</taxon>
        <taxon>fabids</taxon>
        <taxon>Fagales</taxon>
        <taxon>Betulaceae</taxon>
        <taxon>Carpinus</taxon>
    </lineage>
</organism>
<dbReference type="PANTHER" id="PTHR37019">
    <property type="entry name" value="CHROMOSOME 1, WHOLE GENOME SHOTGUN SEQUENCE"/>
    <property type="match status" value="1"/>
</dbReference>
<accession>A0A5N6KX63</accession>
<feature type="domain" description="DUF7704" evidence="2">
    <location>
        <begin position="63"/>
        <end position="162"/>
    </location>
</feature>
<feature type="transmembrane region" description="Helical" evidence="1">
    <location>
        <begin position="73"/>
        <end position="93"/>
    </location>
</feature>
<reference evidence="3 4" key="1">
    <citation type="submission" date="2019-06" db="EMBL/GenBank/DDBJ databases">
        <title>A chromosomal-level reference genome of Carpinus fangiana (Coryloideae, Betulaceae).</title>
        <authorList>
            <person name="Yang X."/>
            <person name="Wang Z."/>
            <person name="Zhang L."/>
            <person name="Hao G."/>
            <person name="Liu J."/>
            <person name="Yang Y."/>
        </authorList>
    </citation>
    <scope>NUCLEOTIDE SEQUENCE [LARGE SCALE GENOMIC DNA]</scope>
    <source>
        <strain evidence="3">Cfa_2016G</strain>
        <tissue evidence="3">Leaf</tissue>
    </source>
</reference>
<evidence type="ECO:0000313" key="4">
    <source>
        <dbReference type="Proteomes" id="UP000327013"/>
    </source>
</evidence>
<dbReference type="PANTHER" id="PTHR37019:SF2">
    <property type="entry name" value="EXPERA DOMAIN-CONTAINING PROTEIN"/>
    <property type="match status" value="1"/>
</dbReference>